<dbReference type="InterPro" id="IPR014044">
    <property type="entry name" value="CAP_dom"/>
</dbReference>
<evidence type="ECO:0000256" key="2">
    <source>
        <dbReference type="ARBA" id="ARBA00032745"/>
    </source>
</evidence>
<dbReference type="PRINTS" id="PR00837">
    <property type="entry name" value="V5TPXLIKE"/>
</dbReference>
<dbReference type="GO" id="GO:0005576">
    <property type="term" value="C:extracellular region"/>
    <property type="evidence" value="ECO:0007669"/>
    <property type="project" value="InterPro"/>
</dbReference>
<sequence length="112" mass="12517">MPGSVRLASRISRAGWIHQNQYAGVRTLGLKRRGWYAGVRWYLSCQGVSFMPVSVCQFHASVGHFSQVVWERSRELGVGKDKSKSGKIIVVANYDPPGNMLGDFSKNVHPLR</sequence>
<dbReference type="STRING" id="126957.T1JL05"/>
<reference evidence="4" key="2">
    <citation type="submission" date="2015-02" db="UniProtKB">
        <authorList>
            <consortium name="EnsemblMetazoa"/>
        </authorList>
    </citation>
    <scope>IDENTIFICATION</scope>
</reference>
<dbReference type="InterPro" id="IPR001283">
    <property type="entry name" value="CRISP-related"/>
</dbReference>
<dbReference type="Gene3D" id="3.40.33.10">
    <property type="entry name" value="CAP"/>
    <property type="match status" value="1"/>
</dbReference>
<dbReference type="InterPro" id="IPR018244">
    <property type="entry name" value="Allrgn_V5/Tpx1_CS"/>
</dbReference>
<dbReference type="PROSITE" id="PS01009">
    <property type="entry name" value="CRISP_1"/>
    <property type="match status" value="1"/>
</dbReference>
<evidence type="ECO:0000313" key="5">
    <source>
        <dbReference type="Proteomes" id="UP000014500"/>
    </source>
</evidence>
<organism evidence="4 5">
    <name type="scientific">Strigamia maritima</name>
    <name type="common">European centipede</name>
    <name type="synonym">Geophilus maritimus</name>
    <dbReference type="NCBI Taxonomy" id="126957"/>
    <lineage>
        <taxon>Eukaryota</taxon>
        <taxon>Metazoa</taxon>
        <taxon>Ecdysozoa</taxon>
        <taxon>Arthropoda</taxon>
        <taxon>Myriapoda</taxon>
        <taxon>Chilopoda</taxon>
        <taxon>Pleurostigmophora</taxon>
        <taxon>Geophilomorpha</taxon>
        <taxon>Linotaeniidae</taxon>
        <taxon>Strigamia</taxon>
    </lineage>
</organism>
<keyword evidence="5" id="KW-1185">Reference proteome</keyword>
<dbReference type="EMBL" id="JH430066">
    <property type="status" value="NOT_ANNOTATED_CDS"/>
    <property type="molecule type" value="Genomic_DNA"/>
</dbReference>
<accession>T1JL05</accession>
<dbReference type="Proteomes" id="UP000014500">
    <property type="component" value="Unassembled WGS sequence"/>
</dbReference>
<comment type="similarity">
    <text evidence="1">Belongs to the CRISP family. Venom allergen 5-like subfamily.</text>
</comment>
<dbReference type="SMART" id="SM00198">
    <property type="entry name" value="SCP"/>
    <property type="match status" value="1"/>
</dbReference>
<protein>
    <recommendedName>
        <fullName evidence="2">Cysteine-rich venom protein</fullName>
    </recommendedName>
</protein>
<evidence type="ECO:0000259" key="3">
    <source>
        <dbReference type="SMART" id="SM00198"/>
    </source>
</evidence>
<dbReference type="SUPFAM" id="SSF55797">
    <property type="entry name" value="PR-1-like"/>
    <property type="match status" value="1"/>
</dbReference>
<dbReference type="eggNOG" id="ENOG502SZS4">
    <property type="taxonomic scope" value="Eukaryota"/>
</dbReference>
<evidence type="ECO:0000256" key="1">
    <source>
        <dbReference type="ARBA" id="ARBA00009169"/>
    </source>
</evidence>
<dbReference type="InterPro" id="IPR035940">
    <property type="entry name" value="CAP_sf"/>
</dbReference>
<evidence type="ECO:0000313" key="4">
    <source>
        <dbReference type="EnsemblMetazoa" id="SMAR014535-PA"/>
    </source>
</evidence>
<dbReference type="EnsemblMetazoa" id="SMAR014535-RA">
    <property type="protein sequence ID" value="SMAR014535-PA"/>
    <property type="gene ID" value="SMAR014535"/>
</dbReference>
<name>T1JL05_STRMM</name>
<dbReference type="AlphaFoldDB" id="T1JL05"/>
<reference evidence="5" key="1">
    <citation type="submission" date="2011-05" db="EMBL/GenBank/DDBJ databases">
        <authorList>
            <person name="Richards S.R."/>
            <person name="Qu J."/>
            <person name="Jiang H."/>
            <person name="Jhangiani S.N."/>
            <person name="Agravi P."/>
            <person name="Goodspeed R."/>
            <person name="Gross S."/>
            <person name="Mandapat C."/>
            <person name="Jackson L."/>
            <person name="Mathew T."/>
            <person name="Pu L."/>
            <person name="Thornton R."/>
            <person name="Saada N."/>
            <person name="Wilczek-Boney K.B."/>
            <person name="Lee S."/>
            <person name="Kovar C."/>
            <person name="Wu Y."/>
            <person name="Scherer S.E."/>
            <person name="Worley K.C."/>
            <person name="Muzny D.M."/>
            <person name="Gibbs R."/>
        </authorList>
    </citation>
    <scope>NUCLEOTIDE SEQUENCE</scope>
    <source>
        <strain evidence="5">Brora</strain>
    </source>
</reference>
<dbReference type="HOGENOM" id="CLU_2148992_0_0_1"/>
<dbReference type="PANTHER" id="PTHR10334">
    <property type="entry name" value="CYSTEINE-RICH SECRETORY PROTEIN-RELATED"/>
    <property type="match status" value="1"/>
</dbReference>
<proteinExistence type="inferred from homology"/>
<feature type="domain" description="SCP" evidence="3">
    <location>
        <begin position="3"/>
        <end position="102"/>
    </location>
</feature>
<dbReference type="PhylomeDB" id="T1JL05"/>